<proteinExistence type="predicted"/>
<accession>A0ACC1IZJ4</accession>
<evidence type="ECO:0000313" key="2">
    <source>
        <dbReference type="Proteomes" id="UP001150603"/>
    </source>
</evidence>
<sequence>SSLGFVKVSSVILPKDVLAQHLDEIVQSILKWSHEYKNEMRLKCRHILDRLVRRVGLDAVDKVTPEEHKKLIANMRKRQQRAKRTKEPGTQAADAGDASVAAAAAATEPAKKSFGNAYEDALYGSESEMDESDDESTQKNKRQSNLSRKQQIRDATAAESRQKNKGGAWIREDAEGPLDFLDRTAFTHFAFTNPAGKQKRERAAPKMEGGKFVFEDPEELAKLKEAAAAAAAANPDEAQGEDYYMQSIKSKDGFTRTASGKIKFHKRKAGDNDDDIDMESGDEDAAKKPAGKRGKTNAGTAVGREFRSKKAKGDVKRGNVDPYAYVPLNPKSMKKGGVSIKGNSKKDKRVRRK</sequence>
<organism evidence="1 2">
    <name type="scientific">Linderina macrospora</name>
    <dbReference type="NCBI Taxonomy" id="4868"/>
    <lineage>
        <taxon>Eukaryota</taxon>
        <taxon>Fungi</taxon>
        <taxon>Fungi incertae sedis</taxon>
        <taxon>Zoopagomycota</taxon>
        <taxon>Kickxellomycotina</taxon>
        <taxon>Kickxellomycetes</taxon>
        <taxon>Kickxellales</taxon>
        <taxon>Kickxellaceae</taxon>
        <taxon>Linderina</taxon>
    </lineage>
</organism>
<keyword evidence="2" id="KW-1185">Reference proteome</keyword>
<name>A0ACC1IZJ4_9FUNG</name>
<feature type="non-terminal residue" evidence="1">
    <location>
        <position position="1"/>
    </location>
</feature>
<gene>
    <name evidence="1" type="primary">RRP12_2</name>
    <name evidence="1" type="ORF">FBU59_006573</name>
</gene>
<reference evidence="1" key="1">
    <citation type="submission" date="2022-07" db="EMBL/GenBank/DDBJ databases">
        <title>Phylogenomic reconstructions and comparative analyses of Kickxellomycotina fungi.</title>
        <authorList>
            <person name="Reynolds N.K."/>
            <person name="Stajich J.E."/>
            <person name="Barry K."/>
            <person name="Grigoriev I.V."/>
            <person name="Crous P."/>
            <person name="Smith M.E."/>
        </authorList>
    </citation>
    <scope>NUCLEOTIDE SEQUENCE</scope>
    <source>
        <strain evidence="1">NRRL 5244</strain>
    </source>
</reference>
<dbReference type="EMBL" id="JANBPW010005803">
    <property type="protein sequence ID" value="KAJ1931852.1"/>
    <property type="molecule type" value="Genomic_DNA"/>
</dbReference>
<protein>
    <submittedName>
        <fullName evidence="1">Pre-rRNA processing protein</fullName>
    </submittedName>
</protein>
<comment type="caution">
    <text evidence="1">The sequence shown here is derived from an EMBL/GenBank/DDBJ whole genome shotgun (WGS) entry which is preliminary data.</text>
</comment>
<evidence type="ECO:0000313" key="1">
    <source>
        <dbReference type="EMBL" id="KAJ1931852.1"/>
    </source>
</evidence>
<dbReference type="Proteomes" id="UP001150603">
    <property type="component" value="Unassembled WGS sequence"/>
</dbReference>